<protein>
    <submittedName>
        <fullName evidence="2">Uncharacterized protein</fullName>
    </submittedName>
</protein>
<proteinExistence type="predicted"/>
<evidence type="ECO:0000313" key="2">
    <source>
        <dbReference type="EMBL" id="CAD1473577.1"/>
    </source>
</evidence>
<feature type="compositionally biased region" description="Basic residues" evidence="1">
    <location>
        <begin position="21"/>
        <end position="30"/>
    </location>
</feature>
<feature type="compositionally biased region" description="Polar residues" evidence="1">
    <location>
        <begin position="1"/>
        <end position="15"/>
    </location>
</feature>
<dbReference type="Proteomes" id="UP000752696">
    <property type="component" value="Unassembled WGS sequence"/>
</dbReference>
<evidence type="ECO:0000313" key="3">
    <source>
        <dbReference type="Proteomes" id="UP000752696"/>
    </source>
</evidence>
<accession>A0A6V7H5C6</accession>
<dbReference type="EMBL" id="CAJDYZ010006670">
    <property type="protein sequence ID" value="CAD1473577.1"/>
    <property type="molecule type" value="Genomic_DNA"/>
</dbReference>
<name>A0A6V7H5C6_9HYME</name>
<feature type="region of interest" description="Disordered" evidence="1">
    <location>
        <begin position="1"/>
        <end position="36"/>
    </location>
</feature>
<keyword evidence="3" id="KW-1185">Reference proteome</keyword>
<organism evidence="2 3">
    <name type="scientific">Heterotrigona itama</name>
    <dbReference type="NCBI Taxonomy" id="395501"/>
    <lineage>
        <taxon>Eukaryota</taxon>
        <taxon>Metazoa</taxon>
        <taxon>Ecdysozoa</taxon>
        <taxon>Arthropoda</taxon>
        <taxon>Hexapoda</taxon>
        <taxon>Insecta</taxon>
        <taxon>Pterygota</taxon>
        <taxon>Neoptera</taxon>
        <taxon>Endopterygota</taxon>
        <taxon>Hymenoptera</taxon>
        <taxon>Apocrita</taxon>
        <taxon>Aculeata</taxon>
        <taxon>Apoidea</taxon>
        <taxon>Anthophila</taxon>
        <taxon>Apidae</taxon>
        <taxon>Heterotrigona</taxon>
    </lineage>
</organism>
<feature type="non-terminal residue" evidence="2">
    <location>
        <position position="1"/>
    </location>
</feature>
<reference evidence="2" key="1">
    <citation type="submission" date="2020-07" db="EMBL/GenBank/DDBJ databases">
        <authorList>
            <person name="Nazaruddin N."/>
        </authorList>
    </citation>
    <scope>NUCLEOTIDE SEQUENCE</scope>
</reference>
<gene>
    <name evidence="2" type="ORF">MHI_LOCUS399578</name>
</gene>
<evidence type="ECO:0000256" key="1">
    <source>
        <dbReference type="SAM" id="MobiDB-lite"/>
    </source>
</evidence>
<dbReference type="AlphaFoldDB" id="A0A6V7H5C6"/>
<comment type="caution">
    <text evidence="2">The sequence shown here is derived from an EMBL/GenBank/DDBJ whole genome shotgun (WGS) entry which is preliminary data.</text>
</comment>
<sequence>ANVVKSNINVCNVSSNERKQSTKRRKKIKKEAKDKI</sequence>
<feature type="non-terminal residue" evidence="2">
    <location>
        <position position="36"/>
    </location>
</feature>